<keyword evidence="1" id="KW-0732">Signal</keyword>
<dbReference type="EMBL" id="AP026867">
    <property type="protein sequence ID" value="BDS10792.1"/>
    <property type="molecule type" value="Genomic_DNA"/>
</dbReference>
<reference evidence="2" key="1">
    <citation type="submission" date="2022-09" db="EMBL/GenBank/DDBJ databases">
        <title>Aureispira anguillicida sp. nov., isolated from Leptocephalus of Japanese eel Anguilla japonica.</title>
        <authorList>
            <person name="Yuasa K."/>
            <person name="Mekata T."/>
            <person name="Ikunari K."/>
        </authorList>
    </citation>
    <scope>NUCLEOTIDE SEQUENCE</scope>
    <source>
        <strain evidence="2">EL160426</strain>
    </source>
</reference>
<accession>A0A915YCY9</accession>
<feature type="chain" id="PRO_5037033523" evidence="1">
    <location>
        <begin position="21"/>
        <end position="446"/>
    </location>
</feature>
<organism evidence="2 3">
    <name type="scientific">Aureispira anguillae</name>
    <dbReference type="NCBI Taxonomy" id="2864201"/>
    <lineage>
        <taxon>Bacteria</taxon>
        <taxon>Pseudomonadati</taxon>
        <taxon>Bacteroidota</taxon>
        <taxon>Saprospiria</taxon>
        <taxon>Saprospirales</taxon>
        <taxon>Saprospiraceae</taxon>
        <taxon>Aureispira</taxon>
    </lineage>
</organism>
<evidence type="ECO:0000256" key="1">
    <source>
        <dbReference type="SAM" id="SignalP"/>
    </source>
</evidence>
<evidence type="ECO:0000313" key="3">
    <source>
        <dbReference type="Proteomes" id="UP001060919"/>
    </source>
</evidence>
<dbReference type="KEGG" id="aup:AsAng_0015010"/>
<dbReference type="Proteomes" id="UP001060919">
    <property type="component" value="Chromosome"/>
</dbReference>
<keyword evidence="3" id="KW-1185">Reference proteome</keyword>
<name>A0A915YCY9_9BACT</name>
<dbReference type="AlphaFoldDB" id="A0A915YCY9"/>
<gene>
    <name evidence="2" type="ORF">AsAng_0015010</name>
</gene>
<evidence type="ECO:0000313" key="2">
    <source>
        <dbReference type="EMBL" id="BDS10792.1"/>
    </source>
</evidence>
<dbReference type="RefSeq" id="WP_264792057.1">
    <property type="nucleotide sequence ID" value="NZ_AP026867.1"/>
</dbReference>
<sequence>MKSKLLVIILVTLFFNSCNLLTKQAPLEREKAEIENAVNGMVVSFYKSTKLLVKTVPADLEKMNGADQENTAKLKLLVFALGLQTVNTSYSYTLDSLTSEDLMSLYQIFNEIREKMATLKEDDLPPMLPALAYLSAQAVNISLLLTAVSAGGHIQGIDKFMINPQYLSDMPRWTNNYEHALLASLMAAKVAPAPSSCGVYEAYMTDIETLDPDEYKVLCAWIKAIVYMQNEWNYSTEEILTQILLLIEKKTITPKSNFSFLTLIPNSSKQTVLDDLKTITHLLRGLSRIGMNTDEKRKEGIEDFHRFLERAKETGLDNELILSLEVYLDLEAENIDQAVAGLQKLQGSKWIGKNEKAIIDQTINYLNERNTEAAFNYFSDRFFIISLISTYAFDHFQKTEMYANLQNAQGGKLLMEFPTLFSKAYQTIVPTDKIENAKDKVLKLLE</sequence>
<proteinExistence type="predicted"/>
<protein>
    <submittedName>
        <fullName evidence="2">Uncharacterized protein</fullName>
    </submittedName>
</protein>
<feature type="signal peptide" evidence="1">
    <location>
        <begin position="1"/>
        <end position="20"/>
    </location>
</feature>